<reference evidence="4" key="1">
    <citation type="journal article" date="2019" name="Int. J. Syst. Evol. Microbiol.">
        <title>The Global Catalogue of Microorganisms (GCM) 10K type strain sequencing project: providing services to taxonomists for standard genome sequencing and annotation.</title>
        <authorList>
            <consortium name="The Broad Institute Genomics Platform"/>
            <consortium name="The Broad Institute Genome Sequencing Center for Infectious Disease"/>
            <person name="Wu L."/>
            <person name="Ma J."/>
        </authorList>
    </citation>
    <scope>NUCLEOTIDE SEQUENCE [LARGE SCALE GENOMIC DNA]</scope>
    <source>
        <strain evidence="4">JCM 16013</strain>
    </source>
</reference>
<dbReference type="PANTHER" id="PTHR45663">
    <property type="entry name" value="GEO12009P1"/>
    <property type="match status" value="1"/>
</dbReference>
<comment type="caution">
    <text evidence="3">The sequence shown here is derived from an EMBL/GenBank/DDBJ whole genome shotgun (WGS) entry which is preliminary data.</text>
</comment>
<accession>A0ABP5CLK1</accession>
<dbReference type="RefSeq" id="WP_344657059.1">
    <property type="nucleotide sequence ID" value="NZ_BAAAQM010000011.1"/>
</dbReference>
<name>A0ABP5CLK1_9ACTN</name>
<proteinExistence type="predicted"/>
<dbReference type="InterPro" id="IPR013766">
    <property type="entry name" value="Thioredoxin_domain"/>
</dbReference>
<evidence type="ECO:0000259" key="2">
    <source>
        <dbReference type="PROSITE" id="PS51352"/>
    </source>
</evidence>
<dbReference type="PRINTS" id="PR00421">
    <property type="entry name" value="THIOREDOXIN"/>
</dbReference>
<protein>
    <submittedName>
        <fullName evidence="3">Thioredoxin</fullName>
    </submittedName>
</protein>
<dbReference type="SUPFAM" id="SSF52833">
    <property type="entry name" value="Thioredoxin-like"/>
    <property type="match status" value="1"/>
</dbReference>
<keyword evidence="4" id="KW-1185">Reference proteome</keyword>
<feature type="domain" description="Thioredoxin" evidence="2">
    <location>
        <begin position="1"/>
        <end position="105"/>
    </location>
</feature>
<dbReference type="PROSITE" id="PS00194">
    <property type="entry name" value="THIOREDOXIN_1"/>
    <property type="match status" value="1"/>
</dbReference>
<evidence type="ECO:0000313" key="4">
    <source>
        <dbReference type="Proteomes" id="UP001499854"/>
    </source>
</evidence>
<gene>
    <name evidence="3" type="primary">trxA_2</name>
    <name evidence="3" type="ORF">GCM10009838_24190</name>
</gene>
<dbReference type="Proteomes" id="UP001499854">
    <property type="component" value="Unassembled WGS sequence"/>
</dbReference>
<organism evidence="3 4">
    <name type="scientific">Catenulispora subtropica</name>
    <dbReference type="NCBI Taxonomy" id="450798"/>
    <lineage>
        <taxon>Bacteria</taxon>
        <taxon>Bacillati</taxon>
        <taxon>Actinomycetota</taxon>
        <taxon>Actinomycetes</taxon>
        <taxon>Catenulisporales</taxon>
        <taxon>Catenulisporaceae</taxon>
        <taxon>Catenulispora</taxon>
    </lineage>
</organism>
<sequence length="134" mass="14368">MAVVELTKDTFTDAVEGEGITLIDFWADWCPPCRAFAPVYEKAAAKHGDLTFGKVDTEAEQELAMAFEIRSIPTLMIVRDGVTLYAHPGALPEAALEDLIAQARALDMDEVRKALAEKDAAGTARAGDTESAAV</sequence>
<dbReference type="PROSITE" id="PS51352">
    <property type="entry name" value="THIOREDOXIN_2"/>
    <property type="match status" value="1"/>
</dbReference>
<dbReference type="PANTHER" id="PTHR45663:SF40">
    <property type="entry name" value="THIOREDOXIN 2"/>
    <property type="match status" value="1"/>
</dbReference>
<dbReference type="InterPro" id="IPR017937">
    <property type="entry name" value="Thioredoxin_CS"/>
</dbReference>
<dbReference type="CDD" id="cd02947">
    <property type="entry name" value="TRX_family"/>
    <property type="match status" value="1"/>
</dbReference>
<dbReference type="Pfam" id="PF00085">
    <property type="entry name" value="Thioredoxin"/>
    <property type="match status" value="1"/>
</dbReference>
<evidence type="ECO:0000256" key="1">
    <source>
        <dbReference type="ARBA" id="ARBA00023157"/>
    </source>
</evidence>
<dbReference type="InterPro" id="IPR036249">
    <property type="entry name" value="Thioredoxin-like_sf"/>
</dbReference>
<keyword evidence="1" id="KW-1015">Disulfide bond</keyword>
<dbReference type="Gene3D" id="3.40.30.10">
    <property type="entry name" value="Glutaredoxin"/>
    <property type="match status" value="1"/>
</dbReference>
<evidence type="ECO:0000313" key="3">
    <source>
        <dbReference type="EMBL" id="GAA1965771.1"/>
    </source>
</evidence>
<dbReference type="EMBL" id="BAAAQM010000011">
    <property type="protein sequence ID" value="GAA1965771.1"/>
    <property type="molecule type" value="Genomic_DNA"/>
</dbReference>